<evidence type="ECO:0000256" key="3">
    <source>
        <dbReference type="ARBA" id="ARBA00022475"/>
    </source>
</evidence>
<feature type="transmembrane region" description="Helical" evidence="7">
    <location>
        <begin position="52"/>
        <end position="77"/>
    </location>
</feature>
<keyword evidence="3" id="KW-1003">Cell membrane</keyword>
<proteinExistence type="inferred from homology"/>
<protein>
    <recommendedName>
        <fullName evidence="7">UPF0056 membrane protein</fullName>
    </recommendedName>
</protein>
<dbReference type="EMBL" id="JACOSL010000059">
    <property type="protein sequence ID" value="MBI1757302.1"/>
    <property type="molecule type" value="Genomic_DNA"/>
</dbReference>
<comment type="similarity">
    <text evidence="2 7">Belongs to the UPF0056 (MarC) family.</text>
</comment>
<reference evidence="8" key="1">
    <citation type="submission" date="2020-07" db="EMBL/GenBank/DDBJ databases">
        <title>Huge and variable diversity of episymbiotic CPR bacteria and DPANN archaea in groundwater ecosystems.</title>
        <authorList>
            <person name="He C.Y."/>
            <person name="Keren R."/>
            <person name="Whittaker M."/>
            <person name="Farag I.F."/>
            <person name="Doudna J."/>
            <person name="Cate J.H.D."/>
            <person name="Banfield J.F."/>
        </authorList>
    </citation>
    <scope>NUCLEOTIDE SEQUENCE</scope>
    <source>
        <strain evidence="8">NC_groundwater_17_Pr7_B-0.1um_64_12</strain>
    </source>
</reference>
<dbReference type="InterPro" id="IPR002771">
    <property type="entry name" value="Multi_antbiot-R_MarC"/>
</dbReference>
<evidence type="ECO:0000313" key="9">
    <source>
        <dbReference type="Proteomes" id="UP000727962"/>
    </source>
</evidence>
<organism evidence="8 9">
    <name type="scientific">Fimbriimonas ginsengisoli</name>
    <dbReference type="NCBI Taxonomy" id="1005039"/>
    <lineage>
        <taxon>Bacteria</taxon>
        <taxon>Bacillati</taxon>
        <taxon>Armatimonadota</taxon>
        <taxon>Fimbriimonadia</taxon>
        <taxon>Fimbriimonadales</taxon>
        <taxon>Fimbriimonadaceae</taxon>
        <taxon>Fimbriimonas</taxon>
    </lineage>
</organism>
<comment type="caution">
    <text evidence="7">Lacks conserved residue(s) required for the propagation of feature annotation.</text>
</comment>
<name>A0A931PV65_FIMGI</name>
<comment type="subcellular location">
    <subcellularLocation>
        <location evidence="1 7">Cell membrane</location>
        <topology evidence="1 7">Multi-pass membrane protein</topology>
    </subcellularLocation>
</comment>
<comment type="caution">
    <text evidence="8">The sequence shown here is derived from an EMBL/GenBank/DDBJ whole genome shotgun (WGS) entry which is preliminary data.</text>
</comment>
<evidence type="ECO:0000256" key="5">
    <source>
        <dbReference type="ARBA" id="ARBA00022989"/>
    </source>
</evidence>
<accession>A0A931PV65</accession>
<evidence type="ECO:0000256" key="6">
    <source>
        <dbReference type="ARBA" id="ARBA00023136"/>
    </source>
</evidence>
<evidence type="ECO:0000256" key="1">
    <source>
        <dbReference type="ARBA" id="ARBA00004651"/>
    </source>
</evidence>
<gene>
    <name evidence="8" type="ORF">HYR64_09380</name>
</gene>
<keyword evidence="5 7" id="KW-1133">Transmembrane helix</keyword>
<feature type="transmembrane region" description="Helical" evidence="7">
    <location>
        <begin position="183"/>
        <end position="206"/>
    </location>
</feature>
<evidence type="ECO:0000256" key="2">
    <source>
        <dbReference type="ARBA" id="ARBA00009784"/>
    </source>
</evidence>
<keyword evidence="4 7" id="KW-0812">Transmembrane</keyword>
<dbReference type="PANTHER" id="PTHR33508:SF1">
    <property type="entry name" value="UPF0056 MEMBRANE PROTEIN YHCE"/>
    <property type="match status" value="1"/>
</dbReference>
<feature type="transmembrane region" description="Helical" evidence="7">
    <location>
        <begin position="112"/>
        <end position="132"/>
    </location>
</feature>
<feature type="transmembrane region" description="Helical" evidence="7">
    <location>
        <begin position="144"/>
        <end position="163"/>
    </location>
</feature>
<feature type="transmembrane region" description="Helical" evidence="7">
    <location>
        <begin position="12"/>
        <end position="31"/>
    </location>
</feature>
<evidence type="ECO:0000256" key="4">
    <source>
        <dbReference type="ARBA" id="ARBA00022692"/>
    </source>
</evidence>
<dbReference type="GO" id="GO:0005886">
    <property type="term" value="C:plasma membrane"/>
    <property type="evidence" value="ECO:0007669"/>
    <property type="project" value="UniProtKB-SubCell"/>
</dbReference>
<sequence length="211" mass="21738">MTVSAPLDFGVLAFSSLFAMVNPISAAPIFVELTRGQERARRRTAWRASLTALTALILFATAGGAIFSFFGITVPAFQIVGGLLFSISSIRALQGLREGGDEHVEEGADPSVVPIGIPLIAGAGAISTVMVLAGQAPGRMHQVALAAAILANIALTLMILLAAPSVVARISPSAQNVISKIMGLLTAVIGVQFIINGGTAVIVELMRHARG</sequence>
<keyword evidence="6 7" id="KW-0472">Membrane</keyword>
<dbReference type="PANTHER" id="PTHR33508">
    <property type="entry name" value="UPF0056 MEMBRANE PROTEIN YHCE"/>
    <property type="match status" value="1"/>
</dbReference>
<dbReference type="Proteomes" id="UP000727962">
    <property type="component" value="Unassembled WGS sequence"/>
</dbReference>
<dbReference type="AlphaFoldDB" id="A0A931PV65"/>
<evidence type="ECO:0000313" key="8">
    <source>
        <dbReference type="EMBL" id="MBI1757302.1"/>
    </source>
</evidence>
<dbReference type="Pfam" id="PF01914">
    <property type="entry name" value="MarC"/>
    <property type="match status" value="1"/>
</dbReference>
<evidence type="ECO:0000256" key="7">
    <source>
        <dbReference type="RuleBase" id="RU362048"/>
    </source>
</evidence>
<dbReference type="NCBIfam" id="TIGR00427">
    <property type="entry name" value="NAAT family transporter"/>
    <property type="match status" value="1"/>
</dbReference>